<reference evidence="2" key="2">
    <citation type="submission" date="2023-05" db="EMBL/GenBank/DDBJ databases">
        <authorList>
            <consortium name="Lawrence Berkeley National Laboratory"/>
            <person name="Steindorff A."/>
            <person name="Hensen N."/>
            <person name="Bonometti L."/>
            <person name="Westerberg I."/>
            <person name="Brannstrom I.O."/>
            <person name="Guillou S."/>
            <person name="Cros-Aarteil S."/>
            <person name="Calhoun S."/>
            <person name="Haridas S."/>
            <person name="Kuo A."/>
            <person name="Mondo S."/>
            <person name="Pangilinan J."/>
            <person name="Riley R."/>
            <person name="Labutti K."/>
            <person name="Andreopoulos B."/>
            <person name="Lipzen A."/>
            <person name="Chen C."/>
            <person name="Yanf M."/>
            <person name="Daum C."/>
            <person name="Ng V."/>
            <person name="Clum A."/>
            <person name="Ohm R."/>
            <person name="Martin F."/>
            <person name="Silar P."/>
            <person name="Natvig D."/>
            <person name="Lalanne C."/>
            <person name="Gautier V."/>
            <person name="Ament-Velasquez S.L."/>
            <person name="Kruys A."/>
            <person name="Hutchinson M.I."/>
            <person name="Powell A.J."/>
            <person name="Barry K."/>
            <person name="Miller A.N."/>
            <person name="Grigoriev I.V."/>
            <person name="Debuchy R."/>
            <person name="Gladieux P."/>
            <person name="Thoren M.H."/>
            <person name="Johannesson H."/>
        </authorList>
    </citation>
    <scope>NUCLEOTIDE SEQUENCE</scope>
    <source>
        <strain evidence="2">CBS 757.83</strain>
    </source>
</reference>
<feature type="compositionally biased region" description="Basic and acidic residues" evidence="1">
    <location>
        <begin position="93"/>
        <end position="108"/>
    </location>
</feature>
<evidence type="ECO:0000256" key="1">
    <source>
        <dbReference type="SAM" id="MobiDB-lite"/>
    </source>
</evidence>
<proteinExistence type="predicted"/>
<sequence length="172" mass="19024">MHAELDIDTQWQPDMHELAPSSPNSRFQSPASSPITSPCSPAASSPPNTFLWLLTRKTRDNPARKTPSLLTRDGRVGFRSFPRHWPDGWRAMDGSRRGPDNEPERSEFGTDLADPGICLIRRRYTPDQGAALAIIPSFVISRHESQAGMSSSQARHVQFPGLSIPQHAVLSS</sequence>
<accession>A0AAN6QGG0</accession>
<name>A0AAN6QGG0_9PEZI</name>
<protein>
    <submittedName>
        <fullName evidence="2">Uncharacterized protein</fullName>
    </submittedName>
</protein>
<dbReference type="AlphaFoldDB" id="A0AAN6QGG0"/>
<feature type="region of interest" description="Disordered" evidence="1">
    <location>
        <begin position="87"/>
        <end position="110"/>
    </location>
</feature>
<evidence type="ECO:0000313" key="3">
    <source>
        <dbReference type="Proteomes" id="UP001305647"/>
    </source>
</evidence>
<gene>
    <name evidence="2" type="ORF">N658DRAFT_36300</name>
</gene>
<dbReference type="EMBL" id="MU863624">
    <property type="protein sequence ID" value="KAK4106951.1"/>
    <property type="molecule type" value="Genomic_DNA"/>
</dbReference>
<evidence type="ECO:0000313" key="2">
    <source>
        <dbReference type="EMBL" id="KAK4106951.1"/>
    </source>
</evidence>
<feature type="region of interest" description="Disordered" evidence="1">
    <location>
        <begin position="1"/>
        <end position="45"/>
    </location>
</feature>
<feature type="compositionally biased region" description="Low complexity" evidence="1">
    <location>
        <begin position="29"/>
        <end position="45"/>
    </location>
</feature>
<organism evidence="2 3">
    <name type="scientific">Parathielavia hyrcaniae</name>
    <dbReference type="NCBI Taxonomy" id="113614"/>
    <lineage>
        <taxon>Eukaryota</taxon>
        <taxon>Fungi</taxon>
        <taxon>Dikarya</taxon>
        <taxon>Ascomycota</taxon>
        <taxon>Pezizomycotina</taxon>
        <taxon>Sordariomycetes</taxon>
        <taxon>Sordariomycetidae</taxon>
        <taxon>Sordariales</taxon>
        <taxon>Chaetomiaceae</taxon>
        <taxon>Parathielavia</taxon>
    </lineage>
</organism>
<dbReference type="Proteomes" id="UP001305647">
    <property type="component" value="Unassembled WGS sequence"/>
</dbReference>
<reference evidence="2" key="1">
    <citation type="journal article" date="2023" name="Mol. Phylogenet. Evol.">
        <title>Genome-scale phylogeny and comparative genomics of the fungal order Sordariales.</title>
        <authorList>
            <person name="Hensen N."/>
            <person name="Bonometti L."/>
            <person name="Westerberg I."/>
            <person name="Brannstrom I.O."/>
            <person name="Guillou S."/>
            <person name="Cros-Aarteil S."/>
            <person name="Calhoun S."/>
            <person name="Haridas S."/>
            <person name="Kuo A."/>
            <person name="Mondo S."/>
            <person name="Pangilinan J."/>
            <person name="Riley R."/>
            <person name="LaButti K."/>
            <person name="Andreopoulos B."/>
            <person name="Lipzen A."/>
            <person name="Chen C."/>
            <person name="Yan M."/>
            <person name="Daum C."/>
            <person name="Ng V."/>
            <person name="Clum A."/>
            <person name="Steindorff A."/>
            <person name="Ohm R.A."/>
            <person name="Martin F."/>
            <person name="Silar P."/>
            <person name="Natvig D.O."/>
            <person name="Lalanne C."/>
            <person name="Gautier V."/>
            <person name="Ament-Velasquez S.L."/>
            <person name="Kruys A."/>
            <person name="Hutchinson M.I."/>
            <person name="Powell A.J."/>
            <person name="Barry K."/>
            <person name="Miller A.N."/>
            <person name="Grigoriev I.V."/>
            <person name="Debuchy R."/>
            <person name="Gladieux P."/>
            <person name="Hiltunen Thoren M."/>
            <person name="Johannesson H."/>
        </authorList>
    </citation>
    <scope>NUCLEOTIDE SEQUENCE</scope>
    <source>
        <strain evidence="2">CBS 757.83</strain>
    </source>
</reference>
<comment type="caution">
    <text evidence="2">The sequence shown here is derived from an EMBL/GenBank/DDBJ whole genome shotgun (WGS) entry which is preliminary data.</text>
</comment>
<keyword evidence="3" id="KW-1185">Reference proteome</keyword>